<gene>
    <name evidence="2" type="ORF">OXX778_LOCUS16861</name>
</gene>
<dbReference type="EMBL" id="CAJNOC010004123">
    <property type="protein sequence ID" value="CAF1010370.1"/>
    <property type="molecule type" value="Genomic_DNA"/>
</dbReference>
<dbReference type="Gene3D" id="3.10.100.10">
    <property type="entry name" value="Mannose-Binding Protein A, subunit A"/>
    <property type="match status" value="1"/>
</dbReference>
<dbReference type="AlphaFoldDB" id="A0A814HJS4"/>
<comment type="caution">
    <text evidence="2">The sequence shown here is derived from an EMBL/GenBank/DDBJ whole genome shotgun (WGS) entry which is preliminary data.</text>
</comment>
<reference evidence="2" key="1">
    <citation type="submission" date="2021-02" db="EMBL/GenBank/DDBJ databases">
        <authorList>
            <person name="Nowell W R."/>
        </authorList>
    </citation>
    <scope>NUCLEOTIDE SEQUENCE</scope>
    <source>
        <strain evidence="2">Ploen Becks lab</strain>
    </source>
</reference>
<dbReference type="SMART" id="SM00034">
    <property type="entry name" value="CLECT"/>
    <property type="match status" value="1"/>
</dbReference>
<dbReference type="PROSITE" id="PS50041">
    <property type="entry name" value="C_TYPE_LECTIN_2"/>
    <property type="match status" value="1"/>
</dbReference>
<evidence type="ECO:0000259" key="1">
    <source>
        <dbReference type="PROSITE" id="PS50041"/>
    </source>
</evidence>
<dbReference type="InterPro" id="IPR016186">
    <property type="entry name" value="C-type_lectin-like/link_sf"/>
</dbReference>
<dbReference type="Proteomes" id="UP000663879">
    <property type="component" value="Unassembled WGS sequence"/>
</dbReference>
<dbReference type="SUPFAM" id="SSF56436">
    <property type="entry name" value="C-type lectin-like"/>
    <property type="match status" value="1"/>
</dbReference>
<feature type="domain" description="C-type lectin" evidence="1">
    <location>
        <begin position="352"/>
        <end position="469"/>
    </location>
</feature>
<name>A0A814HJS4_9BILA</name>
<evidence type="ECO:0000313" key="2">
    <source>
        <dbReference type="EMBL" id="CAF1010370.1"/>
    </source>
</evidence>
<proteinExistence type="predicted"/>
<evidence type="ECO:0000313" key="3">
    <source>
        <dbReference type="Proteomes" id="UP000663879"/>
    </source>
</evidence>
<accession>A0A814HJS4</accession>
<dbReference type="InterPro" id="IPR016187">
    <property type="entry name" value="CTDL_fold"/>
</dbReference>
<dbReference type="InterPro" id="IPR001304">
    <property type="entry name" value="C-type_lectin-like"/>
</dbReference>
<protein>
    <recommendedName>
        <fullName evidence="1">C-type lectin domain-containing protein</fullName>
    </recommendedName>
</protein>
<organism evidence="2 3">
    <name type="scientific">Brachionus calyciflorus</name>
    <dbReference type="NCBI Taxonomy" id="104777"/>
    <lineage>
        <taxon>Eukaryota</taxon>
        <taxon>Metazoa</taxon>
        <taxon>Spiralia</taxon>
        <taxon>Gnathifera</taxon>
        <taxon>Rotifera</taxon>
        <taxon>Eurotatoria</taxon>
        <taxon>Monogononta</taxon>
        <taxon>Pseudotrocha</taxon>
        <taxon>Ploima</taxon>
        <taxon>Brachionidae</taxon>
        <taxon>Brachionus</taxon>
    </lineage>
</organism>
<keyword evidence="3" id="KW-1185">Reference proteome</keyword>
<sequence length="473" mass="54219">MVFQIFYTEFFDRLPDDDAMKLIGDSIYNESCIWRPCLKAHNLKCIDKICTCESPKYYRGKCLAPSKYTEKCVFNSDCDQTQVLVCLNYSTCDCSSSMFWSTVNLKCIYRLTHGESCSGDQCINHLGLICNSGACSCPDNSRFYWNGNMCVSKKNFDQTCYSTTECMDSEATYCDGSKCTCTNMQYLSNSLSKCTRRLGEDLFLKCPCSITQYFNETINDCVDKKLNGETCLLTHHCRSDLGLTCQNNICLCKSPKYTWYSAGFECKLTYDQTTCSNDTDCNPSENLICSQVDKCDCKRVINDENYSSNHCMTLTEKTYWNFSKNKCDCYTPGGFSYLIDECTICFSDEIFKDEHCYFVSKNIANGRGNAKDRCKNDNIDGEKRESSLLAIYSVELNNFVQTIVSQNEEYWIAGKKVNNNEYDWKETSSTVVDESICSLPSNGEDCLYYRNTCFYNDKTCDKDFRFICQRIAT</sequence>